<accession>A0A7N0TJ39</accession>
<name>A0A7N0TJ39_KALFE</name>
<dbReference type="AlphaFoldDB" id="A0A7N0TJ39"/>
<keyword evidence="1" id="KW-0812">Transmembrane</keyword>
<dbReference type="Proteomes" id="UP000594263">
    <property type="component" value="Unplaced"/>
</dbReference>
<dbReference type="Gramene" id="Kaladp0038s0056.1.v1.1">
    <property type="protein sequence ID" value="Kaladp0038s0056.1.v1.1.CDS.1"/>
    <property type="gene ID" value="Kaladp0038s0056.v1.1"/>
</dbReference>
<organism evidence="2 3">
    <name type="scientific">Kalanchoe fedtschenkoi</name>
    <name type="common">Lavender scallops</name>
    <name type="synonym">South American air plant</name>
    <dbReference type="NCBI Taxonomy" id="63787"/>
    <lineage>
        <taxon>Eukaryota</taxon>
        <taxon>Viridiplantae</taxon>
        <taxon>Streptophyta</taxon>
        <taxon>Embryophyta</taxon>
        <taxon>Tracheophyta</taxon>
        <taxon>Spermatophyta</taxon>
        <taxon>Magnoliopsida</taxon>
        <taxon>eudicotyledons</taxon>
        <taxon>Gunneridae</taxon>
        <taxon>Pentapetalae</taxon>
        <taxon>Saxifragales</taxon>
        <taxon>Crassulaceae</taxon>
        <taxon>Kalanchoe</taxon>
    </lineage>
</organism>
<reference evidence="2" key="1">
    <citation type="submission" date="2021-01" db="UniProtKB">
        <authorList>
            <consortium name="EnsemblPlants"/>
        </authorList>
    </citation>
    <scope>IDENTIFICATION</scope>
</reference>
<evidence type="ECO:0000313" key="3">
    <source>
        <dbReference type="Proteomes" id="UP000594263"/>
    </source>
</evidence>
<keyword evidence="3" id="KW-1185">Reference proteome</keyword>
<protein>
    <submittedName>
        <fullName evidence="2">Uncharacterized protein</fullName>
    </submittedName>
</protein>
<sequence length="50" mass="5852">MWLWLGYIELQFGKLQSPEHLENEILGKSDATYLHIVAAIFCFYLYILGC</sequence>
<keyword evidence="1" id="KW-1133">Transmembrane helix</keyword>
<dbReference type="EnsemblPlants" id="Kaladp0038s0056.1.v1.1">
    <property type="protein sequence ID" value="Kaladp0038s0056.1.v1.1.CDS.1"/>
    <property type="gene ID" value="Kaladp0038s0056.v1.1"/>
</dbReference>
<proteinExistence type="predicted"/>
<keyword evidence="1" id="KW-0472">Membrane</keyword>
<evidence type="ECO:0000256" key="1">
    <source>
        <dbReference type="SAM" id="Phobius"/>
    </source>
</evidence>
<evidence type="ECO:0000313" key="2">
    <source>
        <dbReference type="EnsemblPlants" id="Kaladp0038s0056.1.v1.1.CDS.1"/>
    </source>
</evidence>
<feature type="transmembrane region" description="Helical" evidence="1">
    <location>
        <begin position="31"/>
        <end position="49"/>
    </location>
</feature>